<sequence length="235" mass="27020">MKGTLGYLAPKWVNSVITEKVDVYSFGVVALEMLCGRKNLDRSQLEEDMHLLSLFKRKAEEEQLMDIVDKYNDDMQIHREEVVKMMRVAMWHLQSDFSRRPSMSVVVKVLEGSVEVENNLDYNFTTPVFMFRKVFYQLVSERALNPTSINSYLSGIEALSGTNFKKWKEQIGIVLGIMDLDYALREPAPIKPNDTSSKEHMALYEKWERSNHLSLMIMKGSITAAIQGAIPVFEI</sequence>
<proteinExistence type="predicted"/>
<accession>A0A7J7G4J1</accession>
<dbReference type="PANTHER" id="PTHR47976:SF30">
    <property type="entry name" value="RECEPTOR-LIKE SERINE_THREONINE-PROTEIN KINASE"/>
    <property type="match status" value="1"/>
</dbReference>
<reference evidence="3 4" key="2">
    <citation type="submission" date="2020-07" db="EMBL/GenBank/DDBJ databases">
        <title>Genome assembly of wild tea tree DASZ reveals pedigree and selection history of tea varieties.</title>
        <authorList>
            <person name="Zhang W."/>
        </authorList>
    </citation>
    <scope>NUCLEOTIDE SEQUENCE [LARGE SCALE GENOMIC DNA]</scope>
    <source>
        <strain evidence="4">cv. G240</strain>
        <tissue evidence="3">Leaf</tissue>
    </source>
</reference>
<dbReference type="Gene3D" id="1.10.510.10">
    <property type="entry name" value="Transferase(Phosphotransferase) domain 1"/>
    <property type="match status" value="1"/>
</dbReference>
<comment type="caution">
    <text evidence="3">The sequence shown here is derived from an EMBL/GenBank/DDBJ whole genome shotgun (WGS) entry which is preliminary data.</text>
</comment>
<dbReference type="InterPro" id="IPR051343">
    <property type="entry name" value="G-type_lectin_kinases/EP1-like"/>
</dbReference>
<dbReference type="Proteomes" id="UP000593564">
    <property type="component" value="Unassembled WGS sequence"/>
</dbReference>
<reference evidence="4" key="1">
    <citation type="journal article" date="2020" name="Nat. Commun.">
        <title>Genome assembly of wild tea tree DASZ reveals pedigree and selection history of tea varieties.</title>
        <authorList>
            <person name="Zhang W."/>
            <person name="Zhang Y."/>
            <person name="Qiu H."/>
            <person name="Guo Y."/>
            <person name="Wan H."/>
            <person name="Zhang X."/>
            <person name="Scossa F."/>
            <person name="Alseekh S."/>
            <person name="Zhang Q."/>
            <person name="Wang P."/>
            <person name="Xu L."/>
            <person name="Schmidt M.H."/>
            <person name="Jia X."/>
            <person name="Li D."/>
            <person name="Zhu A."/>
            <person name="Guo F."/>
            <person name="Chen W."/>
            <person name="Ni D."/>
            <person name="Usadel B."/>
            <person name="Fernie A.R."/>
            <person name="Wen W."/>
        </authorList>
    </citation>
    <scope>NUCLEOTIDE SEQUENCE [LARGE SCALE GENOMIC DNA]</scope>
    <source>
        <strain evidence="4">cv. G240</strain>
    </source>
</reference>
<dbReference type="Pfam" id="PF00069">
    <property type="entry name" value="Pkinase"/>
    <property type="match status" value="1"/>
</dbReference>
<protein>
    <recommendedName>
        <fullName evidence="2">Protein kinase domain-containing protein</fullName>
    </recommendedName>
</protein>
<keyword evidence="1" id="KW-0732">Signal</keyword>
<dbReference type="PANTHER" id="PTHR47976">
    <property type="entry name" value="G-TYPE LECTIN S-RECEPTOR-LIKE SERINE/THREONINE-PROTEIN KINASE SD2-5"/>
    <property type="match status" value="1"/>
</dbReference>
<evidence type="ECO:0000256" key="1">
    <source>
        <dbReference type="ARBA" id="ARBA00022729"/>
    </source>
</evidence>
<evidence type="ECO:0000313" key="3">
    <source>
        <dbReference type="EMBL" id="KAF5935663.1"/>
    </source>
</evidence>
<dbReference type="InterPro" id="IPR000719">
    <property type="entry name" value="Prot_kinase_dom"/>
</dbReference>
<dbReference type="InterPro" id="IPR011009">
    <property type="entry name" value="Kinase-like_dom_sf"/>
</dbReference>
<name>A0A7J7G4J1_CAMSI</name>
<evidence type="ECO:0000259" key="2">
    <source>
        <dbReference type="PROSITE" id="PS50011"/>
    </source>
</evidence>
<evidence type="ECO:0000313" key="4">
    <source>
        <dbReference type="Proteomes" id="UP000593564"/>
    </source>
</evidence>
<dbReference type="GO" id="GO:0005524">
    <property type="term" value="F:ATP binding"/>
    <property type="evidence" value="ECO:0007669"/>
    <property type="project" value="InterPro"/>
</dbReference>
<feature type="domain" description="Protein kinase" evidence="2">
    <location>
        <begin position="1"/>
        <end position="92"/>
    </location>
</feature>
<gene>
    <name evidence="3" type="ORF">HYC85_026792</name>
</gene>
<organism evidence="3 4">
    <name type="scientific">Camellia sinensis</name>
    <name type="common">Tea plant</name>
    <name type="synonym">Thea sinensis</name>
    <dbReference type="NCBI Taxonomy" id="4442"/>
    <lineage>
        <taxon>Eukaryota</taxon>
        <taxon>Viridiplantae</taxon>
        <taxon>Streptophyta</taxon>
        <taxon>Embryophyta</taxon>
        <taxon>Tracheophyta</taxon>
        <taxon>Spermatophyta</taxon>
        <taxon>Magnoliopsida</taxon>
        <taxon>eudicotyledons</taxon>
        <taxon>Gunneridae</taxon>
        <taxon>Pentapetalae</taxon>
        <taxon>asterids</taxon>
        <taxon>Ericales</taxon>
        <taxon>Theaceae</taxon>
        <taxon>Camellia</taxon>
    </lineage>
</organism>
<keyword evidence="4" id="KW-1185">Reference proteome</keyword>
<dbReference type="PROSITE" id="PS50011">
    <property type="entry name" value="PROTEIN_KINASE_DOM"/>
    <property type="match status" value="1"/>
</dbReference>
<dbReference type="EMBL" id="JACBKZ010000013">
    <property type="protein sequence ID" value="KAF5935663.1"/>
    <property type="molecule type" value="Genomic_DNA"/>
</dbReference>
<dbReference type="SUPFAM" id="SSF56112">
    <property type="entry name" value="Protein kinase-like (PK-like)"/>
    <property type="match status" value="1"/>
</dbReference>
<dbReference type="AlphaFoldDB" id="A0A7J7G4J1"/>
<dbReference type="GO" id="GO:0004672">
    <property type="term" value="F:protein kinase activity"/>
    <property type="evidence" value="ECO:0007669"/>
    <property type="project" value="InterPro"/>
</dbReference>